<dbReference type="GeneID" id="90038990"/>
<dbReference type="Proteomes" id="UP001498771">
    <property type="component" value="Unassembled WGS sequence"/>
</dbReference>
<dbReference type="EMBL" id="JBBJBU010000012">
    <property type="protein sequence ID" value="KAK7203440.1"/>
    <property type="molecule type" value="Genomic_DNA"/>
</dbReference>
<dbReference type="RefSeq" id="XP_064766473.1">
    <property type="nucleotide sequence ID" value="XM_064913478.1"/>
</dbReference>
<evidence type="ECO:0008006" key="4">
    <source>
        <dbReference type="Google" id="ProtNLM"/>
    </source>
</evidence>
<protein>
    <recommendedName>
        <fullName evidence="4">Copper transporter</fullName>
    </recommendedName>
</protein>
<evidence type="ECO:0000313" key="3">
    <source>
        <dbReference type="Proteomes" id="UP001498771"/>
    </source>
</evidence>
<keyword evidence="3" id="KW-1185">Reference proteome</keyword>
<evidence type="ECO:0000256" key="1">
    <source>
        <dbReference type="SAM" id="Phobius"/>
    </source>
</evidence>
<evidence type="ECO:0000313" key="2">
    <source>
        <dbReference type="EMBL" id="KAK7203440.1"/>
    </source>
</evidence>
<keyword evidence="1" id="KW-0472">Membrane</keyword>
<sequence length="181" mass="19376">MDPVGVPAPARAHRGFFATSLHIHLLIGGISFVFTFVLTRVLGMVLYYVLQQPVSSFFTDGALDDSAASAASAMATTAAAAAADASTSAASSHITLIDKFVLVFEEEFGSSAAISPSDAYLFRFCGVLLYTLYAIVVAFALSFSALFHSFSFIFFVWRKWIGIGKGLYGLWNSDSGITGVW</sequence>
<keyword evidence="1" id="KW-1133">Transmembrane helix</keyword>
<keyword evidence="1" id="KW-0812">Transmembrane</keyword>
<organism evidence="2 3">
    <name type="scientific">Myxozyma melibiosi</name>
    <dbReference type="NCBI Taxonomy" id="54550"/>
    <lineage>
        <taxon>Eukaryota</taxon>
        <taxon>Fungi</taxon>
        <taxon>Dikarya</taxon>
        <taxon>Ascomycota</taxon>
        <taxon>Saccharomycotina</taxon>
        <taxon>Lipomycetes</taxon>
        <taxon>Lipomycetales</taxon>
        <taxon>Lipomycetaceae</taxon>
        <taxon>Myxozyma</taxon>
    </lineage>
</organism>
<feature type="transmembrane region" description="Helical" evidence="1">
    <location>
        <begin position="21"/>
        <end position="50"/>
    </location>
</feature>
<feature type="transmembrane region" description="Helical" evidence="1">
    <location>
        <begin position="130"/>
        <end position="157"/>
    </location>
</feature>
<reference evidence="2 3" key="1">
    <citation type="submission" date="2024-03" db="EMBL/GenBank/DDBJ databases">
        <title>Genome-scale model development and genomic sequencing of the oleaginous clade Lipomyces.</title>
        <authorList>
            <consortium name="Lawrence Berkeley National Laboratory"/>
            <person name="Czajka J.J."/>
            <person name="Han Y."/>
            <person name="Kim J."/>
            <person name="Mondo S.J."/>
            <person name="Hofstad B.A."/>
            <person name="Robles A."/>
            <person name="Haridas S."/>
            <person name="Riley R."/>
            <person name="LaButti K."/>
            <person name="Pangilinan J."/>
            <person name="Andreopoulos W."/>
            <person name="Lipzen A."/>
            <person name="Yan J."/>
            <person name="Wang M."/>
            <person name="Ng V."/>
            <person name="Grigoriev I.V."/>
            <person name="Spatafora J.W."/>
            <person name="Magnuson J.K."/>
            <person name="Baker S.E."/>
            <person name="Pomraning K.R."/>
        </authorList>
    </citation>
    <scope>NUCLEOTIDE SEQUENCE [LARGE SCALE GENOMIC DNA]</scope>
    <source>
        <strain evidence="2 3">Phaff 52-87</strain>
    </source>
</reference>
<accession>A0ABR1F0R5</accession>
<proteinExistence type="predicted"/>
<gene>
    <name evidence="2" type="ORF">BZA70DRAFT_283700</name>
</gene>
<comment type="caution">
    <text evidence="2">The sequence shown here is derived from an EMBL/GenBank/DDBJ whole genome shotgun (WGS) entry which is preliminary data.</text>
</comment>
<name>A0ABR1F0R5_9ASCO</name>